<evidence type="ECO:0000256" key="8">
    <source>
        <dbReference type="ARBA" id="ARBA00023306"/>
    </source>
</evidence>
<dbReference type="Gene3D" id="3.90.190.20">
    <property type="entry name" value="Mur ligase, C-terminal domain"/>
    <property type="match status" value="1"/>
</dbReference>
<keyword evidence="9" id="KW-0133">Cell shape</keyword>
<sequence>MVKSLFGYAKTTESIAKSGGWNIYDDKFKIASSDEYGNALLPVDKFDPNISELEIPSPGFPPSHQLIKNAKNLISEYDYFRNYTPKSIWISGTNGKTTTTKMTEHLLKDRGAIMGGNVGIPLGELVGKGAKIWILETSSFTMHYTKFATPDIYALLPISDDHISWHGSAKEYINAKLKPLSMMKEGSVAIIPKEYEKSVKSYAKIISYDDEIDLANKFSIDIGRIDFRVPFLMDAIMALCIESIIFSRCSIDLLNKFIIEPHKLEELKDAKGRLWVNDTKATNIDASLQALARYEGSKIHIILGGDDKGVSIEKVVARAAKQGATIYAIGSNCDDIEKMSDKFGAKVFNAKELYNAVNLIDKEMNIDDVALLSPACASLDQFSSYAHRGDKFKEFIAKLYKISNLS</sequence>
<dbReference type="Gene3D" id="3.40.1190.10">
    <property type="entry name" value="Mur-like, catalytic domain"/>
    <property type="match status" value="1"/>
</dbReference>
<name>A0A1X9SZV1_9BACT</name>
<dbReference type="GO" id="GO:0005737">
    <property type="term" value="C:cytoplasm"/>
    <property type="evidence" value="ECO:0007669"/>
    <property type="project" value="UniProtKB-SubCell"/>
</dbReference>
<dbReference type="GO" id="GO:0009252">
    <property type="term" value="P:peptidoglycan biosynthetic process"/>
    <property type="evidence" value="ECO:0007669"/>
    <property type="project" value="UniProtKB-UniRule"/>
</dbReference>
<dbReference type="InterPro" id="IPR036565">
    <property type="entry name" value="Mur-like_cat_sf"/>
</dbReference>
<evidence type="ECO:0000313" key="12">
    <source>
        <dbReference type="Proteomes" id="UP000194265"/>
    </source>
</evidence>
<evidence type="ECO:0000256" key="3">
    <source>
        <dbReference type="ARBA" id="ARBA00022490"/>
    </source>
</evidence>
<evidence type="ECO:0000256" key="4">
    <source>
        <dbReference type="ARBA" id="ARBA00022598"/>
    </source>
</evidence>
<dbReference type="UniPathway" id="UPA00219"/>
<dbReference type="InterPro" id="IPR036615">
    <property type="entry name" value="Mur_ligase_C_dom_sf"/>
</dbReference>
<evidence type="ECO:0000313" key="11">
    <source>
        <dbReference type="EMBL" id="ARR01822.1"/>
    </source>
</evidence>
<keyword evidence="5 9" id="KW-0132">Cell division</keyword>
<feature type="binding site" evidence="9">
    <location>
        <begin position="92"/>
        <end position="98"/>
    </location>
    <ligand>
        <name>ATP</name>
        <dbReference type="ChEBI" id="CHEBI:30616"/>
    </ligand>
</feature>
<dbReference type="SUPFAM" id="SSF53623">
    <property type="entry name" value="MurD-like peptide ligases, catalytic domain"/>
    <property type="match status" value="1"/>
</dbReference>
<organism evidence="11 12">
    <name type="scientific">Campylobacter vicugnae</name>
    <dbReference type="NCBI Taxonomy" id="1660076"/>
    <lineage>
        <taxon>Bacteria</taxon>
        <taxon>Pseudomonadati</taxon>
        <taxon>Campylobacterota</taxon>
        <taxon>Epsilonproteobacteria</taxon>
        <taxon>Campylobacterales</taxon>
        <taxon>Campylobacteraceae</taxon>
        <taxon>Campylobacter</taxon>
    </lineage>
</organism>
<dbReference type="EC" id="6.3.2.9" evidence="9"/>
<protein>
    <recommendedName>
        <fullName evidence="9">UDP-N-acetylmuramoylalanine--D-glutamate ligase</fullName>
        <ecNumber evidence="9">6.3.2.9</ecNumber>
    </recommendedName>
    <alternativeName>
        <fullName evidence="9">D-glutamic acid-adding enzyme</fullName>
    </alternativeName>
    <alternativeName>
        <fullName evidence="9">UDP-N-acetylmuramoyl-L-alanyl-D-glutamate synthetase</fullName>
    </alternativeName>
</protein>
<keyword evidence="6 9" id="KW-0547">Nucleotide-binding</keyword>
<dbReference type="Proteomes" id="UP000194265">
    <property type="component" value="Chromosome"/>
</dbReference>
<proteinExistence type="inferred from homology"/>
<evidence type="ECO:0000256" key="1">
    <source>
        <dbReference type="ARBA" id="ARBA00004496"/>
    </source>
</evidence>
<keyword evidence="4 9" id="KW-0436">Ligase</keyword>
<accession>A0A1X9SZV1</accession>
<dbReference type="HAMAP" id="MF_00639">
    <property type="entry name" value="MurD"/>
    <property type="match status" value="1"/>
</dbReference>
<evidence type="ECO:0000256" key="6">
    <source>
        <dbReference type="ARBA" id="ARBA00022741"/>
    </source>
</evidence>
<dbReference type="PANTHER" id="PTHR43692">
    <property type="entry name" value="UDP-N-ACETYLMURAMOYLALANINE--D-GLUTAMATE LIGASE"/>
    <property type="match status" value="1"/>
</dbReference>
<dbReference type="EMBL" id="CP018791">
    <property type="protein sequence ID" value="ARR01822.1"/>
    <property type="molecule type" value="Genomic_DNA"/>
</dbReference>
<dbReference type="AlphaFoldDB" id="A0A1X9SZV1"/>
<dbReference type="GO" id="GO:0071555">
    <property type="term" value="P:cell wall organization"/>
    <property type="evidence" value="ECO:0007669"/>
    <property type="project" value="UniProtKB-KW"/>
</dbReference>
<dbReference type="PANTHER" id="PTHR43692:SF1">
    <property type="entry name" value="UDP-N-ACETYLMURAMOYLALANINE--D-GLUTAMATE LIGASE"/>
    <property type="match status" value="1"/>
</dbReference>
<dbReference type="Pfam" id="PF08245">
    <property type="entry name" value="Mur_ligase_M"/>
    <property type="match status" value="1"/>
</dbReference>
<dbReference type="GO" id="GO:0004326">
    <property type="term" value="F:tetrahydrofolylpolyglutamate synthase activity"/>
    <property type="evidence" value="ECO:0007669"/>
    <property type="project" value="InterPro"/>
</dbReference>
<dbReference type="OrthoDB" id="9809796at2"/>
<dbReference type="RefSeq" id="WP_086333423.1">
    <property type="nucleotide sequence ID" value="NZ_CP018791.1"/>
</dbReference>
<gene>
    <name evidence="9 11" type="primary">murD</name>
    <name evidence="11" type="ORF">CVIC8964_0387</name>
</gene>
<dbReference type="STRING" id="1660074.CVIC8964_0387"/>
<keyword evidence="3 9" id="KW-0963">Cytoplasm</keyword>
<comment type="catalytic activity">
    <reaction evidence="9">
        <text>UDP-N-acetyl-alpha-D-muramoyl-L-alanine + D-glutamate + ATP = UDP-N-acetyl-alpha-D-muramoyl-L-alanyl-D-glutamate + ADP + phosphate + H(+)</text>
        <dbReference type="Rhea" id="RHEA:16429"/>
        <dbReference type="ChEBI" id="CHEBI:15378"/>
        <dbReference type="ChEBI" id="CHEBI:29986"/>
        <dbReference type="ChEBI" id="CHEBI:30616"/>
        <dbReference type="ChEBI" id="CHEBI:43474"/>
        <dbReference type="ChEBI" id="CHEBI:83898"/>
        <dbReference type="ChEBI" id="CHEBI:83900"/>
        <dbReference type="ChEBI" id="CHEBI:456216"/>
        <dbReference type="EC" id="6.3.2.9"/>
    </reaction>
</comment>
<comment type="function">
    <text evidence="9">Cell wall formation. Catalyzes the addition of glutamate to the nucleotide precursor UDP-N-acetylmuramoyl-L-alanine (UMA).</text>
</comment>
<dbReference type="InterPro" id="IPR005762">
    <property type="entry name" value="MurD"/>
</dbReference>
<dbReference type="PROSITE" id="PS01011">
    <property type="entry name" value="FOLYLPOLYGLU_SYNT_1"/>
    <property type="match status" value="1"/>
</dbReference>
<dbReference type="GO" id="GO:0051301">
    <property type="term" value="P:cell division"/>
    <property type="evidence" value="ECO:0007669"/>
    <property type="project" value="UniProtKB-KW"/>
</dbReference>
<dbReference type="InterPro" id="IPR018109">
    <property type="entry name" value="Folylpolyglutamate_synth_CS"/>
</dbReference>
<dbReference type="GO" id="GO:0005524">
    <property type="term" value="F:ATP binding"/>
    <property type="evidence" value="ECO:0007669"/>
    <property type="project" value="UniProtKB-UniRule"/>
</dbReference>
<keyword evidence="8 9" id="KW-0131">Cell cycle</keyword>
<comment type="pathway">
    <text evidence="2 9">Cell wall biogenesis; peptidoglycan biosynthesis.</text>
</comment>
<dbReference type="NCBIfam" id="TIGR01087">
    <property type="entry name" value="murD"/>
    <property type="match status" value="1"/>
</dbReference>
<dbReference type="InterPro" id="IPR013221">
    <property type="entry name" value="Mur_ligase_cen"/>
</dbReference>
<keyword evidence="9" id="KW-0961">Cell wall biogenesis/degradation</keyword>
<evidence type="ECO:0000256" key="7">
    <source>
        <dbReference type="ARBA" id="ARBA00022840"/>
    </source>
</evidence>
<keyword evidence="7 9" id="KW-0067">ATP-binding</keyword>
<dbReference type="GO" id="GO:0008764">
    <property type="term" value="F:UDP-N-acetylmuramoylalanine-D-glutamate ligase activity"/>
    <property type="evidence" value="ECO:0007669"/>
    <property type="project" value="UniProtKB-UniRule"/>
</dbReference>
<evidence type="ECO:0000256" key="2">
    <source>
        <dbReference type="ARBA" id="ARBA00004752"/>
    </source>
</evidence>
<dbReference type="GO" id="GO:0008360">
    <property type="term" value="P:regulation of cell shape"/>
    <property type="evidence" value="ECO:0007669"/>
    <property type="project" value="UniProtKB-KW"/>
</dbReference>
<feature type="domain" description="Mur ligase central" evidence="10">
    <location>
        <begin position="90"/>
        <end position="201"/>
    </location>
</feature>
<comment type="subcellular location">
    <subcellularLocation>
        <location evidence="1 9">Cytoplasm</location>
    </subcellularLocation>
</comment>
<evidence type="ECO:0000259" key="10">
    <source>
        <dbReference type="Pfam" id="PF08245"/>
    </source>
</evidence>
<keyword evidence="9" id="KW-0573">Peptidoglycan synthesis</keyword>
<dbReference type="SUPFAM" id="SSF53244">
    <property type="entry name" value="MurD-like peptide ligases, peptide-binding domain"/>
    <property type="match status" value="1"/>
</dbReference>
<comment type="similarity">
    <text evidence="9">Belongs to the MurCDEF family.</text>
</comment>
<evidence type="ECO:0000256" key="5">
    <source>
        <dbReference type="ARBA" id="ARBA00022618"/>
    </source>
</evidence>
<evidence type="ECO:0000256" key="9">
    <source>
        <dbReference type="HAMAP-Rule" id="MF_00639"/>
    </source>
</evidence>
<reference evidence="11 12" key="1">
    <citation type="journal article" date="2017" name="Genome Biol. Evol.">
        <title>Comparative Genomic Analysis Identifies a Campylobacter Clade Deficient in Selenium Metabolism.</title>
        <authorList>
            <person name="Miller W.G."/>
            <person name="Yee E."/>
            <person name="Lopes B.S."/>
            <person name="Chapman M.H."/>
            <person name="Huynh S."/>
            <person name="Bono J.L."/>
            <person name="Parker C.T."/>
            <person name="Strachan N.J.C."/>
            <person name="Forbes K.J."/>
        </authorList>
    </citation>
    <scope>NUCLEOTIDE SEQUENCE [LARGE SCALE GENOMIC DNA]</scope>
    <source>
        <strain evidence="11 12">RM8964</strain>
    </source>
</reference>